<keyword evidence="8" id="KW-1185">Reference proteome</keyword>
<keyword evidence="2" id="KW-0238">DNA-binding</keyword>
<evidence type="ECO:0000256" key="4">
    <source>
        <dbReference type="PROSITE-ProRule" id="PRU00169"/>
    </source>
</evidence>
<name>A0ABY6B325_9BURK</name>
<feature type="domain" description="Response regulatory" evidence="6">
    <location>
        <begin position="10"/>
        <end position="128"/>
    </location>
</feature>
<dbReference type="Gene3D" id="3.40.50.2300">
    <property type="match status" value="1"/>
</dbReference>
<keyword evidence="3" id="KW-0804">Transcription</keyword>
<keyword evidence="1" id="KW-0805">Transcription regulation</keyword>
<dbReference type="PANTHER" id="PTHR44688">
    <property type="entry name" value="DNA-BINDING TRANSCRIPTIONAL ACTIVATOR DEVR_DOSR"/>
    <property type="match status" value="1"/>
</dbReference>
<reference evidence="7" key="1">
    <citation type="submission" date="2022-10" db="EMBL/GenBank/DDBJ databases">
        <title>Characterization and whole genome sequencing of a new Roseateles species, isolated from fresh water.</title>
        <authorList>
            <person name="Guliayeva D.Y."/>
            <person name="Akhremchuk A.E."/>
            <person name="Sikolenko M.A."/>
            <person name="Valentovich L.N."/>
            <person name="Sidarenka A.V."/>
        </authorList>
    </citation>
    <scope>NUCLEOTIDE SEQUENCE</scope>
    <source>
        <strain evidence="7">BIM B-1768</strain>
    </source>
</reference>
<dbReference type="PROSITE" id="PS50110">
    <property type="entry name" value="RESPONSE_REGULATORY"/>
    <property type="match status" value="1"/>
</dbReference>
<evidence type="ECO:0000256" key="2">
    <source>
        <dbReference type="ARBA" id="ARBA00023125"/>
    </source>
</evidence>
<dbReference type="Proteomes" id="UP001064933">
    <property type="component" value="Chromosome"/>
</dbReference>
<dbReference type="RefSeq" id="WP_261758167.1">
    <property type="nucleotide sequence ID" value="NZ_CP104562.2"/>
</dbReference>
<feature type="modified residue" description="4-aspartylphosphate" evidence="4">
    <location>
        <position position="58"/>
    </location>
</feature>
<evidence type="ECO:0000313" key="8">
    <source>
        <dbReference type="Proteomes" id="UP001064933"/>
    </source>
</evidence>
<keyword evidence="4" id="KW-0597">Phosphoprotein</keyword>
<evidence type="ECO:0000259" key="5">
    <source>
        <dbReference type="PROSITE" id="PS50043"/>
    </source>
</evidence>
<dbReference type="InterPro" id="IPR001789">
    <property type="entry name" value="Sig_transdc_resp-reg_receiver"/>
</dbReference>
<evidence type="ECO:0000256" key="1">
    <source>
        <dbReference type="ARBA" id="ARBA00023015"/>
    </source>
</evidence>
<gene>
    <name evidence="7" type="ORF">N4261_00070</name>
</gene>
<dbReference type="InterPro" id="IPR000792">
    <property type="entry name" value="Tscrpt_reg_LuxR_C"/>
</dbReference>
<organism evidence="7 8">
    <name type="scientific">Roseateles amylovorans</name>
    <dbReference type="NCBI Taxonomy" id="2978473"/>
    <lineage>
        <taxon>Bacteria</taxon>
        <taxon>Pseudomonadati</taxon>
        <taxon>Pseudomonadota</taxon>
        <taxon>Betaproteobacteria</taxon>
        <taxon>Burkholderiales</taxon>
        <taxon>Sphaerotilaceae</taxon>
        <taxon>Roseateles</taxon>
    </lineage>
</organism>
<accession>A0ABY6B325</accession>
<evidence type="ECO:0000256" key="3">
    <source>
        <dbReference type="ARBA" id="ARBA00023163"/>
    </source>
</evidence>
<proteinExistence type="predicted"/>
<feature type="domain" description="HTH luxR-type" evidence="5">
    <location>
        <begin position="144"/>
        <end position="209"/>
    </location>
</feature>
<dbReference type="SUPFAM" id="SSF46894">
    <property type="entry name" value="C-terminal effector domain of the bipartite response regulators"/>
    <property type="match status" value="1"/>
</dbReference>
<dbReference type="SUPFAM" id="SSF52172">
    <property type="entry name" value="CheY-like"/>
    <property type="match status" value="1"/>
</dbReference>
<dbReference type="InterPro" id="IPR016032">
    <property type="entry name" value="Sig_transdc_resp-reg_C-effctor"/>
</dbReference>
<sequence length="218" mass="23630">MFSDQFHRIRVRVAHRDPVVAIGLKTVFSRHPDIEVLDESSTSAPTVKITEAEVVVTDYDRGLHLAQRRGGALVRPYGKRGSDGARVLVLTGNDREHDVRSALEAGVEGYLEMGCDPQELLTGVRQLAGGSCYLSALAAQRVAASMGRCRLTEREREVLTLVAFGRSNKAAALVLKITAGTVKAHMKSILSKLGARTRTQAASIGRERGLIGAPHHRD</sequence>
<evidence type="ECO:0000259" key="6">
    <source>
        <dbReference type="PROSITE" id="PS50110"/>
    </source>
</evidence>
<dbReference type="CDD" id="cd06170">
    <property type="entry name" value="LuxR_C_like"/>
    <property type="match status" value="1"/>
</dbReference>
<dbReference type="InterPro" id="IPR011006">
    <property type="entry name" value="CheY-like_superfamily"/>
</dbReference>
<evidence type="ECO:0000313" key="7">
    <source>
        <dbReference type="EMBL" id="UXH78379.1"/>
    </source>
</evidence>
<dbReference type="PROSITE" id="PS50043">
    <property type="entry name" value="HTH_LUXR_2"/>
    <property type="match status" value="1"/>
</dbReference>
<protein>
    <submittedName>
        <fullName evidence="7">Response regulator transcription factor</fullName>
    </submittedName>
</protein>
<dbReference type="Pfam" id="PF00196">
    <property type="entry name" value="GerE"/>
    <property type="match status" value="1"/>
</dbReference>
<dbReference type="SMART" id="SM00421">
    <property type="entry name" value="HTH_LUXR"/>
    <property type="match status" value="1"/>
</dbReference>
<dbReference type="EMBL" id="CP104562">
    <property type="protein sequence ID" value="UXH78379.1"/>
    <property type="molecule type" value="Genomic_DNA"/>
</dbReference>
<dbReference type="PANTHER" id="PTHR44688:SF16">
    <property type="entry name" value="DNA-BINDING TRANSCRIPTIONAL ACTIVATOR DEVR_DOSR"/>
    <property type="match status" value="1"/>
</dbReference>
<dbReference type="PRINTS" id="PR00038">
    <property type="entry name" value="HTHLUXR"/>
</dbReference>